<keyword evidence="4" id="KW-1185">Reference proteome</keyword>
<dbReference type="GO" id="GO:0004519">
    <property type="term" value="F:endonuclease activity"/>
    <property type="evidence" value="ECO:0007669"/>
    <property type="project" value="InterPro"/>
</dbReference>
<evidence type="ECO:0000313" key="4">
    <source>
        <dbReference type="Proteomes" id="UP000185478"/>
    </source>
</evidence>
<sequence>MPFTETHAAKQLRKQTRREYREQNLPCWLCAQPIDYLAPPNTPNALDIDHAISTKQRPDLELDPTNFRPAHVSCNRARKDNPPHPPLGQNSRRW</sequence>
<dbReference type="Pfam" id="PF01844">
    <property type="entry name" value="HNH"/>
    <property type="match status" value="1"/>
</dbReference>
<gene>
    <name evidence="3" type="ORF">CAQU_09915</name>
</gene>
<feature type="domain" description="HNH" evidence="2">
    <location>
        <begin position="30"/>
        <end position="79"/>
    </location>
</feature>
<dbReference type="Proteomes" id="UP000185478">
    <property type="component" value="Chromosome"/>
</dbReference>
<proteinExistence type="predicted"/>
<organism evidence="3 4">
    <name type="scientific">Corynebacterium aquilae DSM 44791</name>
    <dbReference type="NCBI Taxonomy" id="1431546"/>
    <lineage>
        <taxon>Bacteria</taxon>
        <taxon>Bacillati</taxon>
        <taxon>Actinomycetota</taxon>
        <taxon>Actinomycetes</taxon>
        <taxon>Mycobacteriales</taxon>
        <taxon>Corynebacteriaceae</taxon>
        <taxon>Corynebacterium</taxon>
    </lineage>
</organism>
<protein>
    <recommendedName>
        <fullName evidence="2">HNH domain-containing protein</fullName>
    </recommendedName>
</protein>
<accession>A0A1L7CHK5</accession>
<feature type="region of interest" description="Disordered" evidence="1">
    <location>
        <begin position="56"/>
        <end position="94"/>
    </location>
</feature>
<dbReference type="AlphaFoldDB" id="A0A1L7CHK5"/>
<dbReference type="GO" id="GO:0008270">
    <property type="term" value="F:zinc ion binding"/>
    <property type="evidence" value="ECO:0007669"/>
    <property type="project" value="InterPro"/>
</dbReference>
<name>A0A1L7CHK5_9CORY</name>
<evidence type="ECO:0000259" key="2">
    <source>
        <dbReference type="Pfam" id="PF01844"/>
    </source>
</evidence>
<dbReference type="InterPro" id="IPR002711">
    <property type="entry name" value="HNH"/>
</dbReference>
<evidence type="ECO:0000256" key="1">
    <source>
        <dbReference type="SAM" id="MobiDB-lite"/>
    </source>
</evidence>
<dbReference type="GO" id="GO:0003676">
    <property type="term" value="F:nucleic acid binding"/>
    <property type="evidence" value="ECO:0007669"/>
    <property type="project" value="InterPro"/>
</dbReference>
<dbReference type="EMBL" id="CP009245">
    <property type="protein sequence ID" value="APT85327.1"/>
    <property type="molecule type" value="Genomic_DNA"/>
</dbReference>
<dbReference type="KEGG" id="caqu:CAQU_09915"/>
<dbReference type="STRING" id="1431546.CAQU_09915"/>
<reference evidence="3 4" key="1">
    <citation type="submission" date="2014-08" db="EMBL/GenBank/DDBJ databases">
        <title>Complete genome sequence of Corynebacterium aquilae S-613T(T) (=DSM 44791(T)), isolated from the choana of a healthy golden eagle.</title>
        <authorList>
            <person name="Ruckert C."/>
            <person name="Albersmeier A."/>
            <person name="Winkler A."/>
            <person name="Kalinowski J."/>
        </authorList>
    </citation>
    <scope>NUCLEOTIDE SEQUENCE [LARGE SCALE GENOMIC DNA]</scope>
    <source>
        <strain evidence="3 4">S-613</strain>
    </source>
</reference>
<evidence type="ECO:0000313" key="3">
    <source>
        <dbReference type="EMBL" id="APT85327.1"/>
    </source>
</evidence>
<dbReference type="Gene3D" id="1.10.30.50">
    <property type="match status" value="1"/>
</dbReference>